<proteinExistence type="inferred from homology"/>
<dbReference type="CDD" id="cd00093">
    <property type="entry name" value="HTH_XRE"/>
    <property type="match status" value="1"/>
</dbReference>
<comment type="caution">
    <text evidence="4">The sequence shown here is derived from an EMBL/GenBank/DDBJ whole genome shotgun (WGS) entry which is preliminary data.</text>
</comment>
<evidence type="ECO:0000256" key="1">
    <source>
        <dbReference type="ARBA" id="ARBA00009802"/>
    </source>
</evidence>
<evidence type="ECO:0000313" key="4">
    <source>
        <dbReference type="EMBL" id="OJT07081.1"/>
    </source>
</evidence>
<evidence type="ECO:0000256" key="2">
    <source>
        <dbReference type="ARBA" id="ARBA00035107"/>
    </source>
</evidence>
<dbReference type="InterPro" id="IPR010982">
    <property type="entry name" value="Lambda_DNA-bd_dom_sf"/>
</dbReference>
<dbReference type="EMBL" id="MNAD01001225">
    <property type="protein sequence ID" value="OJT07081.1"/>
    <property type="molecule type" value="Genomic_DNA"/>
</dbReference>
<reference evidence="4 5" key="1">
    <citation type="submission" date="2016-10" db="EMBL/GenBank/DDBJ databases">
        <title>Genome sequence of the basidiomycete white-rot fungus Trametes pubescens.</title>
        <authorList>
            <person name="Makela M.R."/>
            <person name="Granchi Z."/>
            <person name="Peng M."/>
            <person name="De Vries R.P."/>
            <person name="Grigoriev I."/>
            <person name="Riley R."/>
            <person name="Hilden K."/>
        </authorList>
    </citation>
    <scope>NUCLEOTIDE SEQUENCE [LARGE SCALE GENOMIC DNA]</scope>
    <source>
        <strain evidence="4 5">FBCC735</strain>
    </source>
</reference>
<organism evidence="4 5">
    <name type="scientific">Trametes pubescens</name>
    <name type="common">White-rot fungus</name>
    <dbReference type="NCBI Taxonomy" id="154538"/>
    <lineage>
        <taxon>Eukaryota</taxon>
        <taxon>Fungi</taxon>
        <taxon>Dikarya</taxon>
        <taxon>Basidiomycota</taxon>
        <taxon>Agaricomycotina</taxon>
        <taxon>Agaricomycetes</taxon>
        <taxon>Polyporales</taxon>
        <taxon>Polyporaceae</taxon>
        <taxon>Trametes</taxon>
    </lineage>
</organism>
<dbReference type="SMART" id="SM00530">
    <property type="entry name" value="HTH_XRE"/>
    <property type="match status" value="1"/>
</dbReference>
<feature type="domain" description="HTH cro/C1-type" evidence="3">
    <location>
        <begin position="9"/>
        <end position="64"/>
    </location>
</feature>
<dbReference type="InterPro" id="IPR001387">
    <property type="entry name" value="Cro/C1-type_HTH"/>
</dbReference>
<dbReference type="SUPFAM" id="SSF47413">
    <property type="entry name" value="lambda repressor-like DNA-binding domains"/>
    <property type="match status" value="1"/>
</dbReference>
<sequence>MAPNPQCAALAAAKEKKGLSYAQIAQKIGQPEQHVIDVCTGAATPTTAEFNALASALGITSAPPHDAAHTTKAA</sequence>
<dbReference type="GO" id="GO:0003677">
    <property type="term" value="F:DNA binding"/>
    <property type="evidence" value="ECO:0007669"/>
    <property type="project" value="InterPro"/>
</dbReference>
<dbReference type="OMA" id="IGKPEQH"/>
<keyword evidence="5" id="KW-1185">Reference proteome</keyword>
<dbReference type="OrthoDB" id="3226546at2759"/>
<protein>
    <recommendedName>
        <fullName evidence="3">HTH cro/C1-type domain-containing protein</fullName>
    </recommendedName>
</protein>
<accession>A0A1M2VHM6</accession>
<gene>
    <name evidence="4" type="ORF">TRAPUB_2113</name>
</gene>
<dbReference type="STRING" id="154538.A0A1M2VHM6"/>
<dbReference type="AlphaFoldDB" id="A0A1M2VHM6"/>
<evidence type="ECO:0000259" key="3">
    <source>
        <dbReference type="SMART" id="SM00530"/>
    </source>
</evidence>
<evidence type="ECO:0000313" key="5">
    <source>
        <dbReference type="Proteomes" id="UP000184267"/>
    </source>
</evidence>
<dbReference type="Proteomes" id="UP000184267">
    <property type="component" value="Unassembled WGS sequence"/>
</dbReference>
<dbReference type="Pfam" id="PF01381">
    <property type="entry name" value="HTH_3"/>
    <property type="match status" value="1"/>
</dbReference>
<name>A0A1M2VHM6_TRAPU</name>
<comment type="similarity">
    <text evidence="1">Belongs to the MBF1 family.</text>
</comment>
<dbReference type="Gene3D" id="1.10.260.40">
    <property type="entry name" value="lambda repressor-like DNA-binding domains"/>
    <property type="match status" value="1"/>
</dbReference>
<comment type="function">
    <text evidence="2">Transcriptional coactivator that stimulates GCN4-dependent transcriptional activity by bridging the DNA-binding region of GCN4 and TBP (SPT15), thereby recruiting TBP to GCN4-bound promoters. Involved in induction of the ribosome quality control (RQC) pathway; a pathway that degrades nascent peptide chains during problematic translation. Required to prevent stalled ribosomes from frameshifting.</text>
</comment>